<reference evidence="2 3" key="1">
    <citation type="submission" date="2018-06" db="EMBL/GenBank/DDBJ databases">
        <authorList>
            <consortium name="Pathogen Informatics"/>
            <person name="Doyle S."/>
        </authorList>
    </citation>
    <scope>NUCLEOTIDE SEQUENCE [LARGE SCALE GENOMIC DNA]</scope>
    <source>
        <strain evidence="2 3">NCTC13184</strain>
    </source>
</reference>
<feature type="transmembrane region" description="Helical" evidence="1">
    <location>
        <begin position="117"/>
        <end position="142"/>
    </location>
</feature>
<dbReference type="Proteomes" id="UP000255082">
    <property type="component" value="Unassembled WGS sequence"/>
</dbReference>
<proteinExistence type="predicted"/>
<feature type="transmembrane region" description="Helical" evidence="1">
    <location>
        <begin position="206"/>
        <end position="226"/>
    </location>
</feature>
<sequence>MSVSTVSSDSLRLPSWCGAVIAIAGFVSLTATYWDDAWHTDLGRDSAMIPPHLWLYGSVAVAGVIVLFWAGRVLVSTRSIRSALRFAPLVVAALGGAATLAAAPLDAAWHSTFGRDAVLWSAPHMLVVFASAAMVLGIIAGVRPSRGGVVEAMLAALLLGGLMTAVLEYETDVPQFSEAYYLPVLLAAALAAGAVARAAVPVAASLTMTVGIYFVVRLVVIVVLLSLGRSTPEIPIAVLGLCVLDLPWRSSALRYTGAAAAISALAWFSAATGVADRPAAALAPLAVIAVAVFAVVLLANLRRGRMVAVTVVALFASGFAMSGTPAASAHDPGEGESAGAAAVIGTSDGNGHLSLTVAPIGSCDGTSVSSIVARRAGRVVTAPLRASGPCSYAGSVQVDGAGRWFVYAELHRSAGDVEVWLPLPADRSSTVSEVRDLYRPAGPTASTRTTEIVAGAAIYALAAALMTAGVIVVVRTGRPRAAAGARA</sequence>
<feature type="transmembrane region" description="Helical" evidence="1">
    <location>
        <begin position="281"/>
        <end position="299"/>
    </location>
</feature>
<feature type="transmembrane region" description="Helical" evidence="1">
    <location>
        <begin position="452"/>
        <end position="474"/>
    </location>
</feature>
<organism evidence="2 3">
    <name type="scientific">Nocardia africana</name>
    <dbReference type="NCBI Taxonomy" id="134964"/>
    <lineage>
        <taxon>Bacteria</taxon>
        <taxon>Bacillati</taxon>
        <taxon>Actinomycetota</taxon>
        <taxon>Actinomycetes</taxon>
        <taxon>Mycobacteriales</taxon>
        <taxon>Nocardiaceae</taxon>
        <taxon>Nocardia</taxon>
    </lineage>
</organism>
<evidence type="ECO:0000313" key="2">
    <source>
        <dbReference type="EMBL" id="SUA47465.1"/>
    </source>
</evidence>
<keyword evidence="1" id="KW-0472">Membrane</keyword>
<feature type="transmembrane region" description="Helical" evidence="1">
    <location>
        <begin position="306"/>
        <end position="327"/>
    </location>
</feature>
<feature type="transmembrane region" description="Helical" evidence="1">
    <location>
        <begin position="12"/>
        <end position="34"/>
    </location>
</feature>
<name>A0A378X3Q8_9NOCA</name>
<keyword evidence="1" id="KW-0812">Transmembrane</keyword>
<gene>
    <name evidence="2" type="ORF">NCTC13184_06006</name>
</gene>
<dbReference type="OrthoDB" id="919086at2"/>
<dbReference type="AlphaFoldDB" id="A0A378X3Q8"/>
<evidence type="ECO:0000256" key="1">
    <source>
        <dbReference type="SAM" id="Phobius"/>
    </source>
</evidence>
<keyword evidence="1" id="KW-1133">Transmembrane helix</keyword>
<feature type="transmembrane region" description="Helical" evidence="1">
    <location>
        <begin position="179"/>
        <end position="199"/>
    </location>
</feature>
<dbReference type="RefSeq" id="WP_128145514.1">
    <property type="nucleotide sequence ID" value="NZ_UGRU01000001.1"/>
</dbReference>
<feature type="transmembrane region" description="Helical" evidence="1">
    <location>
        <begin position="86"/>
        <end position="105"/>
    </location>
</feature>
<protein>
    <submittedName>
        <fullName evidence="2">Uncharacterized protein</fullName>
    </submittedName>
</protein>
<evidence type="ECO:0000313" key="3">
    <source>
        <dbReference type="Proteomes" id="UP000255082"/>
    </source>
</evidence>
<feature type="transmembrane region" description="Helical" evidence="1">
    <location>
        <begin position="54"/>
        <end position="74"/>
    </location>
</feature>
<dbReference type="EMBL" id="UGRU01000001">
    <property type="protein sequence ID" value="SUA47465.1"/>
    <property type="molecule type" value="Genomic_DNA"/>
</dbReference>
<feature type="transmembrane region" description="Helical" evidence="1">
    <location>
        <begin position="149"/>
        <end position="167"/>
    </location>
</feature>
<accession>A0A378X3Q8</accession>